<evidence type="ECO:0000256" key="1">
    <source>
        <dbReference type="ARBA" id="ARBA00004141"/>
    </source>
</evidence>
<evidence type="ECO:0000313" key="10">
    <source>
        <dbReference type="Proteomes" id="UP001371218"/>
    </source>
</evidence>
<dbReference type="PANTHER" id="PTHR37422:SF21">
    <property type="entry name" value="EXOQ-LIKE PROTEIN"/>
    <property type="match status" value="1"/>
</dbReference>
<dbReference type="Pfam" id="PF15864">
    <property type="entry name" value="PglL_A"/>
    <property type="match status" value="1"/>
</dbReference>
<comment type="caution">
    <text evidence="9">The sequence shown here is derived from an EMBL/GenBank/DDBJ whole genome shotgun (WGS) entry which is preliminary data.</text>
</comment>
<keyword evidence="2 5" id="KW-0812">Transmembrane</keyword>
<accession>A0ABU9BLX1</accession>
<dbReference type="EMBL" id="JBBUTG010000004">
    <property type="protein sequence ID" value="MEK8030955.1"/>
    <property type="molecule type" value="Genomic_DNA"/>
</dbReference>
<feature type="domain" description="Virulence factor membrane-bound polymerase C-terminal" evidence="7">
    <location>
        <begin position="370"/>
        <end position="541"/>
    </location>
</feature>
<evidence type="ECO:0000259" key="6">
    <source>
        <dbReference type="Pfam" id="PF04932"/>
    </source>
</evidence>
<dbReference type="Proteomes" id="UP001371218">
    <property type="component" value="Unassembled WGS sequence"/>
</dbReference>
<dbReference type="PANTHER" id="PTHR37422">
    <property type="entry name" value="TEICHURONIC ACID BIOSYNTHESIS PROTEIN TUAE"/>
    <property type="match status" value="1"/>
</dbReference>
<reference evidence="9 10" key="1">
    <citation type="submission" date="2024-04" db="EMBL/GenBank/DDBJ databases">
        <title>Novel species of the genus Ideonella isolated from streams.</title>
        <authorList>
            <person name="Lu H."/>
        </authorList>
    </citation>
    <scope>NUCLEOTIDE SEQUENCE [LARGE SCALE GENOMIC DNA]</scope>
    <source>
        <strain evidence="9 10">DXS29W</strain>
    </source>
</reference>
<evidence type="ECO:0000256" key="4">
    <source>
        <dbReference type="ARBA" id="ARBA00023136"/>
    </source>
</evidence>
<dbReference type="RefSeq" id="WP_341425322.1">
    <property type="nucleotide sequence ID" value="NZ_JBBUTG010000004.1"/>
</dbReference>
<feature type="domain" description="Protein glycosylation ligase" evidence="8">
    <location>
        <begin position="154"/>
        <end position="173"/>
    </location>
</feature>
<dbReference type="InterPro" id="IPR021797">
    <property type="entry name" value="Wzy_C_2"/>
</dbReference>
<name>A0ABU9BLX1_9BURK</name>
<feature type="transmembrane region" description="Helical" evidence="5">
    <location>
        <begin position="27"/>
        <end position="43"/>
    </location>
</feature>
<feature type="domain" description="O-antigen ligase-related" evidence="6">
    <location>
        <begin position="197"/>
        <end position="336"/>
    </location>
</feature>
<sequence length="587" mass="62968">MPAVAVTVAIAAPTLLAYNLSPSVTVLNQLLAAFGWGAVLLWWRAEPPRITEALGLPLSGGVLVVALACAAGVWGMGLPPSMAVSALAFLGIASLLVLHGHAADSRHSADAGQALASALLVAGLASALIAMIQVFAPSLADGEVIAKSGLPGRAVGNLRQPNHLSSLLLWGLIGWVPAAQRGRFFGWRLDRPVAMAMAGLLLWAVVLTASRTGLVGVVLLALWGLVDRRLAGWVRGTLLAAPVAYLLVGLAMSGWAHTTGQTFGGEARLAEGDVSASRFGIWANTLTLIRQQPWTGVGFGEFNFAWTLTPFPGRPVAFFDHTHNLPLQLWVELGIPFGTLVLALLLWALAQAGLRSWRVVGDEGAASRAAFMMVLMIGVHSLFEYPLWYAYFLLPTAWAWGYALRAEEADRASLSRRRRGTLPVHSSRLGPHHLLRVAGALMIVGSLYALYDYWKVVVIYAPSADAGPLPERIEHGQTSVFYAHHADYAAATTAEPPSAAMGAFHTTTHSLLDTRLMVAWAQALNESGHREKASYLAARLREFRNPAAAEFFEDCNDPAKMAGLPPPFQCVDPPEGLTWRHFRVDVP</sequence>
<dbReference type="InterPro" id="IPR007016">
    <property type="entry name" value="O-antigen_ligase-rel_domated"/>
</dbReference>
<proteinExistence type="predicted"/>
<feature type="transmembrane region" description="Helical" evidence="5">
    <location>
        <begin position="238"/>
        <end position="256"/>
    </location>
</feature>
<dbReference type="InterPro" id="IPR031726">
    <property type="entry name" value="PglL_A"/>
</dbReference>
<keyword evidence="10" id="KW-1185">Reference proteome</keyword>
<keyword evidence="3 5" id="KW-1133">Transmembrane helix</keyword>
<keyword evidence="4 5" id="KW-0472">Membrane</keyword>
<dbReference type="Pfam" id="PF04932">
    <property type="entry name" value="Wzy_C"/>
    <property type="match status" value="1"/>
</dbReference>
<protein>
    <submittedName>
        <fullName evidence="9">Wzy polymerase domain-containing protein</fullName>
    </submittedName>
</protein>
<evidence type="ECO:0000256" key="3">
    <source>
        <dbReference type="ARBA" id="ARBA00022989"/>
    </source>
</evidence>
<feature type="transmembrane region" description="Helical" evidence="5">
    <location>
        <begin position="114"/>
        <end position="136"/>
    </location>
</feature>
<feature type="transmembrane region" description="Helical" evidence="5">
    <location>
        <begin position="55"/>
        <end position="76"/>
    </location>
</feature>
<comment type="subcellular location">
    <subcellularLocation>
        <location evidence="1">Membrane</location>
        <topology evidence="1">Multi-pass membrane protein</topology>
    </subcellularLocation>
</comment>
<feature type="transmembrane region" description="Helical" evidence="5">
    <location>
        <begin position="193"/>
        <end position="226"/>
    </location>
</feature>
<feature type="transmembrane region" description="Helical" evidence="5">
    <location>
        <begin position="333"/>
        <end position="354"/>
    </location>
</feature>
<feature type="transmembrane region" description="Helical" evidence="5">
    <location>
        <begin position="366"/>
        <end position="383"/>
    </location>
</feature>
<evidence type="ECO:0000259" key="7">
    <source>
        <dbReference type="Pfam" id="PF11846"/>
    </source>
</evidence>
<evidence type="ECO:0000256" key="5">
    <source>
        <dbReference type="SAM" id="Phobius"/>
    </source>
</evidence>
<gene>
    <name evidence="9" type="ORF">AACH06_09030</name>
</gene>
<feature type="transmembrane region" description="Helical" evidence="5">
    <location>
        <begin position="434"/>
        <end position="454"/>
    </location>
</feature>
<dbReference type="InterPro" id="IPR051533">
    <property type="entry name" value="WaaL-like"/>
</dbReference>
<evidence type="ECO:0000256" key="2">
    <source>
        <dbReference type="ARBA" id="ARBA00022692"/>
    </source>
</evidence>
<evidence type="ECO:0000259" key="8">
    <source>
        <dbReference type="Pfam" id="PF15864"/>
    </source>
</evidence>
<dbReference type="Pfam" id="PF11846">
    <property type="entry name" value="Wzy_C_2"/>
    <property type="match status" value="1"/>
</dbReference>
<evidence type="ECO:0000313" key="9">
    <source>
        <dbReference type="EMBL" id="MEK8030955.1"/>
    </source>
</evidence>
<organism evidence="9 10">
    <name type="scientific">Ideonella lacteola</name>
    <dbReference type="NCBI Taxonomy" id="2984193"/>
    <lineage>
        <taxon>Bacteria</taxon>
        <taxon>Pseudomonadati</taxon>
        <taxon>Pseudomonadota</taxon>
        <taxon>Betaproteobacteria</taxon>
        <taxon>Burkholderiales</taxon>
        <taxon>Sphaerotilaceae</taxon>
        <taxon>Ideonella</taxon>
    </lineage>
</organism>
<feature type="transmembrane region" description="Helical" evidence="5">
    <location>
        <begin position="82"/>
        <end position="102"/>
    </location>
</feature>